<keyword evidence="2" id="KW-1185">Reference proteome</keyword>
<feature type="non-terminal residue" evidence="1">
    <location>
        <position position="174"/>
    </location>
</feature>
<proteinExistence type="predicted"/>
<organism evidence="1 2">
    <name type="scientific">Polysphondylium violaceum</name>
    <dbReference type="NCBI Taxonomy" id="133409"/>
    <lineage>
        <taxon>Eukaryota</taxon>
        <taxon>Amoebozoa</taxon>
        <taxon>Evosea</taxon>
        <taxon>Eumycetozoa</taxon>
        <taxon>Dictyostelia</taxon>
        <taxon>Dictyosteliales</taxon>
        <taxon>Dictyosteliaceae</taxon>
        <taxon>Polysphondylium</taxon>
    </lineage>
</organism>
<dbReference type="EMBL" id="AJWJ01001111">
    <property type="protein sequence ID" value="KAF2068239.1"/>
    <property type="molecule type" value="Genomic_DNA"/>
</dbReference>
<evidence type="ECO:0000313" key="2">
    <source>
        <dbReference type="Proteomes" id="UP000695562"/>
    </source>
</evidence>
<comment type="caution">
    <text evidence="1">The sequence shown here is derived from an EMBL/GenBank/DDBJ whole genome shotgun (WGS) entry which is preliminary data.</text>
</comment>
<evidence type="ECO:0000313" key="1">
    <source>
        <dbReference type="EMBL" id="KAF2068239.1"/>
    </source>
</evidence>
<name>A0A8J4PKM8_9MYCE</name>
<protein>
    <submittedName>
        <fullName evidence="1">Uncharacterized protein</fullName>
    </submittedName>
</protein>
<gene>
    <name evidence="1" type="ORF">CYY_010437</name>
</gene>
<reference evidence="1" key="1">
    <citation type="submission" date="2020-01" db="EMBL/GenBank/DDBJ databases">
        <title>Development of genomics and gene disruption for Polysphondylium violaceum indicates a role for the polyketide synthase stlB in stalk morphogenesis.</title>
        <authorList>
            <person name="Narita B."/>
            <person name="Kawabe Y."/>
            <person name="Kin K."/>
            <person name="Saito T."/>
            <person name="Gibbs R."/>
            <person name="Kuspa A."/>
            <person name="Muzny D."/>
            <person name="Queller D."/>
            <person name="Richards S."/>
            <person name="Strassman J."/>
            <person name="Sucgang R."/>
            <person name="Worley K."/>
            <person name="Schaap P."/>
        </authorList>
    </citation>
    <scope>NUCLEOTIDE SEQUENCE</scope>
    <source>
        <strain evidence="1">QSvi11</strain>
    </source>
</reference>
<dbReference type="Proteomes" id="UP000695562">
    <property type="component" value="Unassembled WGS sequence"/>
</dbReference>
<sequence>MDQLFFSLWKNKNLLQKIKYSDIDYYIINNIAQLDKQYDYVLSLNLYGIPVVYNIKDLDQYNVYNLQTHKYLITHIIVSTHFYVNHYHIFLQEQQSQPILFGLSITTIDDLMIPAIELPHSIQYMKYTISEPLTQEYIPKSLTSMFIKTFTNIDRIPNGVRTLVMETFDYDPSE</sequence>
<accession>A0A8J4PKM8</accession>
<dbReference type="AlphaFoldDB" id="A0A8J4PKM8"/>